<dbReference type="SMART" id="SM00973">
    <property type="entry name" value="Sec63"/>
    <property type="match status" value="1"/>
</dbReference>
<dbReference type="RefSeq" id="XP_064766707.1">
    <property type="nucleotide sequence ID" value="XM_064910525.1"/>
</dbReference>
<dbReference type="Gene3D" id="1.10.3380.10">
    <property type="entry name" value="Sec63 N-terminal domain-like domain"/>
    <property type="match status" value="1"/>
</dbReference>
<comment type="similarity">
    <text evidence="1">Belongs to the helicase family. SKI2 subfamily.</text>
</comment>
<dbReference type="EMBL" id="JBBJBU010000011">
    <property type="protein sequence ID" value="KAK7203674.1"/>
    <property type="molecule type" value="Genomic_DNA"/>
</dbReference>
<dbReference type="Gene3D" id="3.40.50.300">
    <property type="entry name" value="P-loop containing nucleotide triphosphate hydrolases"/>
    <property type="match status" value="2"/>
</dbReference>
<evidence type="ECO:0000256" key="8">
    <source>
        <dbReference type="ARBA" id="ARBA00034617"/>
    </source>
</evidence>
<keyword evidence="5" id="KW-0067">ATP-binding</keyword>
<evidence type="ECO:0000256" key="9">
    <source>
        <dbReference type="ARBA" id="ARBA00034808"/>
    </source>
</evidence>
<evidence type="ECO:0000256" key="2">
    <source>
        <dbReference type="ARBA" id="ARBA00022741"/>
    </source>
</evidence>
<dbReference type="InterPro" id="IPR036388">
    <property type="entry name" value="WH-like_DNA-bd_sf"/>
</dbReference>
<evidence type="ECO:0000313" key="14">
    <source>
        <dbReference type="Proteomes" id="UP001498771"/>
    </source>
</evidence>
<dbReference type="SMART" id="SM00487">
    <property type="entry name" value="DEXDc"/>
    <property type="match status" value="1"/>
</dbReference>
<keyword evidence="6" id="KW-0413">Isomerase</keyword>
<accession>A0ABR1F1G4</accession>
<dbReference type="CDD" id="cd18795">
    <property type="entry name" value="SF2_C_Ski2"/>
    <property type="match status" value="1"/>
</dbReference>
<dbReference type="InterPro" id="IPR011545">
    <property type="entry name" value="DEAD/DEAH_box_helicase_dom"/>
</dbReference>
<feature type="domain" description="Helicase ATP-binding" evidence="11">
    <location>
        <begin position="33"/>
        <end position="224"/>
    </location>
</feature>
<proteinExistence type="inferred from homology"/>
<dbReference type="Pfam" id="PF00270">
    <property type="entry name" value="DEAD"/>
    <property type="match status" value="1"/>
</dbReference>
<keyword evidence="2" id="KW-0547">Nucleotide-binding</keyword>
<dbReference type="InterPro" id="IPR052247">
    <property type="entry name" value="Meiotic_Crossover_Helicase"/>
</dbReference>
<dbReference type="InterPro" id="IPR027417">
    <property type="entry name" value="P-loop_NTPase"/>
</dbReference>
<organism evidence="13 14">
    <name type="scientific">Myxozyma melibiosi</name>
    <dbReference type="NCBI Taxonomy" id="54550"/>
    <lineage>
        <taxon>Eukaryota</taxon>
        <taxon>Fungi</taxon>
        <taxon>Dikarya</taxon>
        <taxon>Ascomycota</taxon>
        <taxon>Saccharomycotina</taxon>
        <taxon>Lipomycetes</taxon>
        <taxon>Lipomycetales</taxon>
        <taxon>Lipomycetaceae</taxon>
        <taxon>Myxozyma</taxon>
    </lineage>
</organism>
<dbReference type="InterPro" id="IPR014001">
    <property type="entry name" value="Helicase_ATP-bd"/>
</dbReference>
<evidence type="ECO:0000259" key="12">
    <source>
        <dbReference type="PROSITE" id="PS51194"/>
    </source>
</evidence>
<dbReference type="InterPro" id="IPR036390">
    <property type="entry name" value="WH_DNA-bd_sf"/>
</dbReference>
<dbReference type="PROSITE" id="PS51192">
    <property type="entry name" value="HELICASE_ATP_BIND_1"/>
    <property type="match status" value="1"/>
</dbReference>
<feature type="domain" description="Helicase C-terminal" evidence="12">
    <location>
        <begin position="257"/>
        <end position="465"/>
    </location>
</feature>
<dbReference type="Pfam" id="PF00271">
    <property type="entry name" value="Helicase_C"/>
    <property type="match status" value="1"/>
</dbReference>
<dbReference type="SUPFAM" id="SSF46785">
    <property type="entry name" value="Winged helix' DNA-binding domain"/>
    <property type="match status" value="1"/>
</dbReference>
<name>A0ABR1F1G4_9ASCO</name>
<dbReference type="Gene3D" id="1.10.10.10">
    <property type="entry name" value="Winged helix-like DNA-binding domain superfamily/Winged helix DNA-binding domain"/>
    <property type="match status" value="1"/>
</dbReference>
<evidence type="ECO:0000259" key="11">
    <source>
        <dbReference type="PROSITE" id="PS51192"/>
    </source>
</evidence>
<keyword evidence="3" id="KW-0378">Hydrolase</keyword>
<evidence type="ECO:0000313" key="13">
    <source>
        <dbReference type="EMBL" id="KAK7203674.1"/>
    </source>
</evidence>
<dbReference type="Proteomes" id="UP001498771">
    <property type="component" value="Unassembled WGS sequence"/>
</dbReference>
<comment type="caution">
    <text evidence="13">The sequence shown here is derived from an EMBL/GenBank/DDBJ whole genome shotgun (WGS) entry which is preliminary data.</text>
</comment>
<dbReference type="InterPro" id="IPR004179">
    <property type="entry name" value="Sec63-dom"/>
</dbReference>
<evidence type="ECO:0000256" key="3">
    <source>
        <dbReference type="ARBA" id="ARBA00022801"/>
    </source>
</evidence>
<dbReference type="Pfam" id="PF23445">
    <property type="entry name" value="WHD_SNRNP200"/>
    <property type="match status" value="1"/>
</dbReference>
<dbReference type="InterPro" id="IPR001650">
    <property type="entry name" value="Helicase_C-like"/>
</dbReference>
<evidence type="ECO:0000256" key="10">
    <source>
        <dbReference type="ARBA" id="ARBA00048988"/>
    </source>
</evidence>
<dbReference type="SMART" id="SM00490">
    <property type="entry name" value="HELICc"/>
    <property type="match status" value="1"/>
</dbReference>
<protein>
    <recommendedName>
        <fullName evidence="9">DNA 3'-5' helicase</fullName>
        <ecNumber evidence="9">5.6.2.4</ecNumber>
    </recommendedName>
</protein>
<dbReference type="SUPFAM" id="SSF158702">
    <property type="entry name" value="Sec63 N-terminal domain-like"/>
    <property type="match status" value="1"/>
</dbReference>
<evidence type="ECO:0000256" key="6">
    <source>
        <dbReference type="ARBA" id="ARBA00023235"/>
    </source>
</evidence>
<comment type="catalytic activity">
    <reaction evidence="10">
        <text>ATP + H2O = ADP + phosphate + H(+)</text>
        <dbReference type="Rhea" id="RHEA:13065"/>
        <dbReference type="ChEBI" id="CHEBI:15377"/>
        <dbReference type="ChEBI" id="CHEBI:15378"/>
        <dbReference type="ChEBI" id="CHEBI:30616"/>
        <dbReference type="ChEBI" id="CHEBI:43474"/>
        <dbReference type="ChEBI" id="CHEBI:456216"/>
        <dbReference type="EC" id="5.6.2.4"/>
    </reaction>
</comment>
<dbReference type="SUPFAM" id="SSF52540">
    <property type="entry name" value="P-loop containing nucleoside triphosphate hydrolases"/>
    <property type="match status" value="1"/>
</dbReference>
<evidence type="ECO:0000256" key="1">
    <source>
        <dbReference type="ARBA" id="ARBA00010140"/>
    </source>
</evidence>
<reference evidence="13 14" key="1">
    <citation type="submission" date="2024-03" db="EMBL/GenBank/DDBJ databases">
        <title>Genome-scale model development and genomic sequencing of the oleaginous clade Lipomyces.</title>
        <authorList>
            <consortium name="Lawrence Berkeley National Laboratory"/>
            <person name="Czajka J.J."/>
            <person name="Han Y."/>
            <person name="Kim J."/>
            <person name="Mondo S.J."/>
            <person name="Hofstad B.A."/>
            <person name="Robles A."/>
            <person name="Haridas S."/>
            <person name="Riley R."/>
            <person name="LaButti K."/>
            <person name="Pangilinan J."/>
            <person name="Andreopoulos W."/>
            <person name="Lipzen A."/>
            <person name="Yan J."/>
            <person name="Wang M."/>
            <person name="Ng V."/>
            <person name="Grigoriev I.V."/>
            <person name="Spatafora J.W."/>
            <person name="Magnuson J.K."/>
            <person name="Baker S.E."/>
            <person name="Pomraning K.R."/>
        </authorList>
    </citation>
    <scope>NUCLEOTIDE SEQUENCE [LARGE SCALE GENOMIC DNA]</scope>
    <source>
        <strain evidence="13 14">Phaff 52-87</strain>
    </source>
</reference>
<dbReference type="PROSITE" id="PS51194">
    <property type="entry name" value="HELICASE_CTER"/>
    <property type="match status" value="1"/>
</dbReference>
<dbReference type="Pfam" id="PF02889">
    <property type="entry name" value="Sec63"/>
    <property type="match status" value="1"/>
</dbReference>
<dbReference type="PANTHER" id="PTHR47835">
    <property type="entry name" value="HFM1, ATP DEPENDENT DNA HELICASE HOMOLOG"/>
    <property type="match status" value="1"/>
</dbReference>
<dbReference type="PANTHER" id="PTHR47835:SF3">
    <property type="entry name" value="HELICASE FOR MEIOSIS 1"/>
    <property type="match status" value="1"/>
</dbReference>
<evidence type="ECO:0000256" key="4">
    <source>
        <dbReference type="ARBA" id="ARBA00022806"/>
    </source>
</evidence>
<gene>
    <name evidence="13" type="ORF">BZA70DRAFT_241127</name>
</gene>
<evidence type="ECO:0000256" key="5">
    <source>
        <dbReference type="ARBA" id="ARBA00022840"/>
    </source>
</evidence>
<dbReference type="Gene3D" id="1.10.150.20">
    <property type="entry name" value="5' to 3' exonuclease, C-terminal subdomain"/>
    <property type="match status" value="1"/>
</dbReference>
<keyword evidence="4 13" id="KW-0347">Helicase</keyword>
<evidence type="ECO:0000256" key="7">
    <source>
        <dbReference type="ARBA" id="ARBA00023254"/>
    </source>
</evidence>
<comment type="catalytic activity">
    <reaction evidence="8">
        <text>Couples ATP hydrolysis with the unwinding of duplex DNA by translocating in the 3'-5' direction.</text>
        <dbReference type="EC" id="5.6.2.4"/>
    </reaction>
</comment>
<dbReference type="EC" id="5.6.2.4" evidence="9"/>
<keyword evidence="14" id="KW-1185">Reference proteome</keyword>
<dbReference type="GO" id="GO:0004386">
    <property type="term" value="F:helicase activity"/>
    <property type="evidence" value="ECO:0007669"/>
    <property type="project" value="UniProtKB-KW"/>
</dbReference>
<sequence>MPERQVPVSVLPDRFRSIFTFTSFNKVQSACFPDVYNSDDNIVVSAPTGAGKTVIFDLAILRASSRQQQPSSSSSISSSSSSSKNFANAKMVYIAPTRALCYERWRDWSVRFAVLGFSVGLLTGDTAAEELQMVKNTEVIVTTPEKWDSTTRKWKDYDKLMSLVTVVLIDEVHILRESRGATLEAVVSRMKYLCPSARFVALSATIPNAEDIAEWLRRSSTSQTFPAKLFRFGEEYRPVPLETFVYGYASSSKNLFQQDKLFDNKLAEVLDTHYSQKPIIIFCATRKIAVSTAKNLASTWIASRRVFSHPAGGASAGFQDRELNELAKSGVVYHHAGLTFPDRALIEKLFLSRKILIICCTSTLAMGINLPAQMVIIKGTSSWADNKMQEYAEFDIQQMIGRAGRPQFDISGTAVIMTTKDNKSKYEQISHGEDIVESSLHKNLIEHMNAEIVLRVIKDRRSAIGWLQSTFLYVRITQNPEYYSIGIPGVRDVEIILDHIYMENIELLREAEIVNMPDANHSVILPTSYGQSMATFYIKFETMKLFQKSDANMNLSDTLKVISASSEFKEINLRLGEKKFYKEINSSNEIRFPFAKPNEITSYAEKVNLLIQAVLGRIEKPSYDGAGKHVVQMTADKGMVWQHVHRLSKCLIDCKSYVHDGASVRSALELMRSMNAEVWDGTPQVLLQVDGIGPVSMRKLIAAGIKTVDDLRLCDAFRIEHALGVSSGRAAKLLQDSEKIPRFKVALKKVSETRVKDGVNLSVKISITVTNTNIVKFYHRQLITVSVLVDLSDGTLVDLRRAVYKALYTSFLRTY</sequence>
<keyword evidence="7" id="KW-0469">Meiosis</keyword>
<dbReference type="GeneID" id="90036037"/>
<dbReference type="InterPro" id="IPR057842">
    <property type="entry name" value="WH_MER3"/>
</dbReference>